<accession>A0ABR4C180</accession>
<dbReference type="EMBL" id="JAZHXI010000016">
    <property type="protein sequence ID" value="KAL2062783.1"/>
    <property type="molecule type" value="Genomic_DNA"/>
</dbReference>
<comment type="caution">
    <text evidence="3">The sequence shown here is derived from an EMBL/GenBank/DDBJ whole genome shotgun (WGS) entry which is preliminary data.</text>
</comment>
<feature type="domain" description="Nephrocystin 3-like N-terminal" evidence="2">
    <location>
        <begin position="186"/>
        <end position="369"/>
    </location>
</feature>
<evidence type="ECO:0000313" key="4">
    <source>
        <dbReference type="Proteomes" id="UP001595075"/>
    </source>
</evidence>
<evidence type="ECO:0000259" key="2">
    <source>
        <dbReference type="Pfam" id="PF24883"/>
    </source>
</evidence>
<dbReference type="InterPro" id="IPR027417">
    <property type="entry name" value="P-loop_NTPase"/>
</dbReference>
<keyword evidence="4" id="KW-1185">Reference proteome</keyword>
<name>A0ABR4C180_9HELO</name>
<dbReference type="PANTHER" id="PTHR10039">
    <property type="entry name" value="AMELOGENIN"/>
    <property type="match status" value="1"/>
</dbReference>
<dbReference type="PANTHER" id="PTHR10039:SF16">
    <property type="entry name" value="GPI INOSITOL-DEACYLASE"/>
    <property type="match status" value="1"/>
</dbReference>
<dbReference type="SUPFAM" id="SSF52540">
    <property type="entry name" value="P-loop containing nucleoside triphosphate hydrolases"/>
    <property type="match status" value="1"/>
</dbReference>
<evidence type="ECO:0000256" key="1">
    <source>
        <dbReference type="ARBA" id="ARBA00022737"/>
    </source>
</evidence>
<sequence>MDPGTALAVVGLALDGIKDVYAYYTVWKDRDADIAEIRSALFWLEGLFKAIRTTLVNKNHNKDQVELICKSVESCRTIIDHLGKKLTKVKDEAPPETVMAKLSDQARKAMYPFKKGTIMKLLDSTEKIRDQMNDVIRLLNLRVFVNYHLDFLISPTGLEYEKLLTWLNPTDQSEIHAAALRKHETGTGQWLLRSGIFRAWKQDAGTSLHLFGEAGCGKTVLFSSIVRSIQGTQQPLKINSNSAYFYCRFDNGAQHELGPILRALIAQLCNRNPISAPLKQLFDHHNRHFPPGVPSDDELKATLLLLLQAMNGETSGSATGQTPTIEPRYLLFDALDELPLGSSRNNIIAYLNQLATMRIPNLHLLATSRNESDIRVGLGAWNTSLLIDKEKVEKDMRVHVMNEIQNDVGLCQQKDDIKELILQCLVDRGNGMFRWASLQLEELKILRPMKARSIKKVLQTLPKDLDETYERVLMRIPAGNTREALSVLRWISFASRPLYIDEIMDVCAIQLDDDPEFDADERYSSDNIFDMLPALITVGPKFNDPSKPNYCFSDTVIFTHFSVQEYLTGSRIGSGPAQKYALEAVYSNHFIARSSIAYLTCCNTYESRKHDFPLREYAWDHWPWHASFEPGKRIEEVNADAEVLAISIRHPNREQSQLALEKLSHRLSYVAEWQNMAHLPGSDRGNALRLPFFYPEFAVHWAEESKTRKEPLTLYDFSVLENPQTDAYKILLYPSNNLYTEIRCRTRAMIGPSVSENWELYRLDLDDSAFVRVNGLLLQVPKIMAELFRENERYREPSSFWIERLDDGSGFKLQQLDAGQSKPVWRLIETRFGQAIRLLRKRKGEEGDE</sequence>
<dbReference type="Gene3D" id="3.40.50.300">
    <property type="entry name" value="P-loop containing nucleotide triphosphate hydrolases"/>
    <property type="match status" value="1"/>
</dbReference>
<evidence type="ECO:0000313" key="3">
    <source>
        <dbReference type="EMBL" id="KAL2062783.1"/>
    </source>
</evidence>
<dbReference type="Proteomes" id="UP001595075">
    <property type="component" value="Unassembled WGS sequence"/>
</dbReference>
<proteinExistence type="predicted"/>
<organism evidence="3 4">
    <name type="scientific">Oculimacula yallundae</name>
    <dbReference type="NCBI Taxonomy" id="86028"/>
    <lineage>
        <taxon>Eukaryota</taxon>
        <taxon>Fungi</taxon>
        <taxon>Dikarya</taxon>
        <taxon>Ascomycota</taxon>
        <taxon>Pezizomycotina</taxon>
        <taxon>Leotiomycetes</taxon>
        <taxon>Helotiales</taxon>
        <taxon>Ploettnerulaceae</taxon>
        <taxon>Oculimacula</taxon>
    </lineage>
</organism>
<dbReference type="InterPro" id="IPR056884">
    <property type="entry name" value="NPHP3-like_N"/>
</dbReference>
<gene>
    <name evidence="3" type="ORF">VTL71DRAFT_5855</name>
</gene>
<protein>
    <recommendedName>
        <fullName evidence="2">Nephrocystin 3-like N-terminal domain-containing protein</fullName>
    </recommendedName>
</protein>
<reference evidence="3 4" key="1">
    <citation type="journal article" date="2024" name="Commun. Biol.">
        <title>Comparative genomic analysis of thermophilic fungi reveals convergent evolutionary adaptations and gene losses.</title>
        <authorList>
            <person name="Steindorff A.S."/>
            <person name="Aguilar-Pontes M.V."/>
            <person name="Robinson A.J."/>
            <person name="Andreopoulos B."/>
            <person name="LaButti K."/>
            <person name="Kuo A."/>
            <person name="Mondo S."/>
            <person name="Riley R."/>
            <person name="Otillar R."/>
            <person name="Haridas S."/>
            <person name="Lipzen A."/>
            <person name="Grimwood J."/>
            <person name="Schmutz J."/>
            <person name="Clum A."/>
            <person name="Reid I.D."/>
            <person name="Moisan M.C."/>
            <person name="Butler G."/>
            <person name="Nguyen T.T.M."/>
            <person name="Dewar K."/>
            <person name="Conant G."/>
            <person name="Drula E."/>
            <person name="Henrissat B."/>
            <person name="Hansel C."/>
            <person name="Singer S."/>
            <person name="Hutchinson M.I."/>
            <person name="de Vries R.P."/>
            <person name="Natvig D.O."/>
            <person name="Powell A.J."/>
            <person name="Tsang A."/>
            <person name="Grigoriev I.V."/>
        </authorList>
    </citation>
    <scope>NUCLEOTIDE SEQUENCE [LARGE SCALE GENOMIC DNA]</scope>
    <source>
        <strain evidence="3 4">CBS 494.80</strain>
    </source>
</reference>
<dbReference type="Pfam" id="PF24883">
    <property type="entry name" value="NPHP3_N"/>
    <property type="match status" value="1"/>
</dbReference>
<keyword evidence="1" id="KW-0677">Repeat</keyword>